<evidence type="ECO:0000256" key="8">
    <source>
        <dbReference type="SAM" id="Phobius"/>
    </source>
</evidence>
<dbReference type="Proteomes" id="UP000276991">
    <property type="component" value="Unassembled WGS sequence"/>
</dbReference>
<keyword evidence="11" id="KW-1185">Reference proteome</keyword>
<evidence type="ECO:0000256" key="3">
    <source>
        <dbReference type="ARBA" id="ARBA00022729"/>
    </source>
</evidence>
<reference evidence="10 11" key="1">
    <citation type="submission" date="2018-08" db="EMBL/GenBank/DDBJ databases">
        <authorList>
            <person name="Laetsch R D."/>
            <person name="Stevens L."/>
            <person name="Kumar S."/>
            <person name="Blaxter L. M."/>
        </authorList>
    </citation>
    <scope>NUCLEOTIDE SEQUENCE [LARGE SCALE GENOMIC DNA]</scope>
</reference>
<protein>
    <recommendedName>
        <fullName evidence="9">Discoidin domain-containing protein</fullName>
    </recommendedName>
</protein>
<evidence type="ECO:0000256" key="5">
    <source>
        <dbReference type="ARBA" id="ARBA00023136"/>
    </source>
</evidence>
<dbReference type="InterPro" id="IPR048525">
    <property type="entry name" value="DDR1-2_DS-like"/>
</dbReference>
<feature type="non-terminal residue" evidence="10">
    <location>
        <position position="1"/>
    </location>
</feature>
<feature type="transmembrane region" description="Helical" evidence="8">
    <location>
        <begin position="145"/>
        <end position="169"/>
    </location>
</feature>
<evidence type="ECO:0000256" key="7">
    <source>
        <dbReference type="ARBA" id="ARBA00023180"/>
    </source>
</evidence>
<evidence type="ECO:0000313" key="11">
    <source>
        <dbReference type="Proteomes" id="UP000276991"/>
    </source>
</evidence>
<evidence type="ECO:0000256" key="6">
    <source>
        <dbReference type="ARBA" id="ARBA00023157"/>
    </source>
</evidence>
<dbReference type="Pfam" id="PF21114">
    <property type="entry name" value="DDR1-2_DS-like"/>
    <property type="match status" value="1"/>
</dbReference>
<comment type="subcellular location">
    <subcellularLocation>
        <location evidence="1">Membrane</location>
        <topology evidence="1">Single-pass type I membrane protein</topology>
    </subcellularLocation>
</comment>
<keyword evidence="5 8" id="KW-0472">Membrane</keyword>
<name>A0A498SSU8_ACAVI</name>
<evidence type="ECO:0000259" key="9">
    <source>
        <dbReference type="Pfam" id="PF21114"/>
    </source>
</evidence>
<dbReference type="GO" id="GO:0016020">
    <property type="term" value="C:membrane"/>
    <property type="evidence" value="ECO:0007669"/>
    <property type="project" value="UniProtKB-SubCell"/>
</dbReference>
<keyword evidence="4 8" id="KW-1133">Transmembrane helix</keyword>
<evidence type="ECO:0000256" key="1">
    <source>
        <dbReference type="ARBA" id="ARBA00004479"/>
    </source>
</evidence>
<evidence type="ECO:0000256" key="4">
    <source>
        <dbReference type="ARBA" id="ARBA00022989"/>
    </source>
</evidence>
<keyword evidence="7" id="KW-0325">Glycoprotein</keyword>
<dbReference type="OrthoDB" id="10465876at2759"/>
<accession>A0A498SSU8</accession>
<evidence type="ECO:0000256" key="2">
    <source>
        <dbReference type="ARBA" id="ARBA00022692"/>
    </source>
</evidence>
<proteinExistence type="predicted"/>
<keyword evidence="3" id="KW-0732">Signal</keyword>
<feature type="domain" description="Discoidin" evidence="9">
    <location>
        <begin position="3"/>
        <end position="102"/>
    </location>
</feature>
<dbReference type="AlphaFoldDB" id="A0A498SSU8"/>
<evidence type="ECO:0000313" key="10">
    <source>
        <dbReference type="EMBL" id="VBB34913.1"/>
    </source>
</evidence>
<keyword evidence="6" id="KW-1015">Disulfide bond</keyword>
<gene>
    <name evidence="10" type="ORF">NAV_LOCUS9704</name>
</gene>
<organism evidence="10 11">
    <name type="scientific">Acanthocheilonema viteae</name>
    <name type="common">Filarial nematode worm</name>
    <name type="synonym">Dipetalonema viteae</name>
    <dbReference type="NCBI Taxonomy" id="6277"/>
    <lineage>
        <taxon>Eukaryota</taxon>
        <taxon>Metazoa</taxon>
        <taxon>Ecdysozoa</taxon>
        <taxon>Nematoda</taxon>
        <taxon>Chromadorea</taxon>
        <taxon>Rhabditida</taxon>
        <taxon>Spirurina</taxon>
        <taxon>Spiruromorpha</taxon>
        <taxon>Filarioidea</taxon>
        <taxon>Onchocercidae</taxon>
        <taxon>Acanthocheilonema</taxon>
    </lineage>
</organism>
<sequence>GTITIEVLFAKKKIINAILFHASNFLKSGAQVFKRAHIWFSSQGGGQYSPRTLYFNYVPDKNFQSARWVRIPVPSRIAKELRVELTSAKNSSWLLLSEIKFEFANEIIDSDYLNDEEFDLDNQSSKGDTLTYFAINDTSEDGTRWISIAVIISLLFLFCALIILFYLLWIYRSTFSRKGPFIVLKKNSKDVRMIIEGQTAKRTSPNAYRMTNDNMQNLLLERLHANQSTGGEYAEPNYVSEANLADWKFLSGT</sequence>
<dbReference type="Gene3D" id="2.60.120.1190">
    <property type="match status" value="1"/>
</dbReference>
<dbReference type="EMBL" id="UPTC01004356">
    <property type="protein sequence ID" value="VBB34913.1"/>
    <property type="molecule type" value="Genomic_DNA"/>
</dbReference>
<keyword evidence="2 8" id="KW-0812">Transmembrane</keyword>